<organism evidence="1 2">
    <name type="scientific">Candidatus Naiadarchaeum limnaeum</name>
    <dbReference type="NCBI Taxonomy" id="2756139"/>
    <lineage>
        <taxon>Archaea</taxon>
        <taxon>Candidatus Undinarchaeota</taxon>
        <taxon>Candidatus Undinarchaeia</taxon>
        <taxon>Candidatus Naiadarchaeales</taxon>
        <taxon>Candidatus Naiadarchaeaceae</taxon>
        <taxon>Candidatus Naiadarchaeum</taxon>
    </lineage>
</organism>
<dbReference type="Proteomes" id="UP000646946">
    <property type="component" value="Unassembled WGS sequence"/>
</dbReference>
<sequence length="308" mass="33633">MKRNRFFLIAIVLAFVIVASGCLGPNKPQGRLPSQFPGLIITNFISDFPQIDAGERMSVEVDFDNVGDEVAREVTGVLIRRGAFQVNPFIQSLPADLEPPITDVPSGDAFIWELTAPQVTQERIEEVQARVFYKYETQGFGTINFVPRDIIREKGISAFQIDPSTSLGPLEVEVVANQPVVLRNPISQNVSLRVTVLISNVGPGRVENETFSGGCNKALDCIDSVRIEGFGVSCRDASTSGDVSALLPLDRKFDGVRLVEGNEGKLTEVVSFLVPDASAATSCQIKVTATYRYRVDSDVLNLRIEPVT</sequence>
<dbReference type="PROSITE" id="PS51257">
    <property type="entry name" value="PROKAR_LIPOPROTEIN"/>
    <property type="match status" value="1"/>
</dbReference>
<gene>
    <name evidence="1" type="ORF">H1016_00260</name>
</gene>
<dbReference type="AlphaFoldDB" id="A0A832V4F4"/>
<comment type="caution">
    <text evidence="1">The sequence shown here is derived from an EMBL/GenBank/DDBJ whole genome shotgun (WGS) entry which is preliminary data.</text>
</comment>
<reference evidence="1 2" key="1">
    <citation type="journal article" name="Nat. Commun.">
        <title>Undinarchaeota illuminate DPANN phylogeny and the impact of gene transfer on archaeal evolution.</title>
        <authorList>
            <person name="Dombrowski N."/>
            <person name="Williams T.A."/>
            <person name="Sun J."/>
            <person name="Woodcroft B.J."/>
            <person name="Lee J.H."/>
            <person name="Minh B.Q."/>
            <person name="Rinke C."/>
            <person name="Spang A."/>
        </authorList>
    </citation>
    <scope>NUCLEOTIDE SEQUENCE [LARGE SCALE GENOMIC DNA]</scope>
    <source>
        <strain evidence="1">MAG_bin1129</strain>
    </source>
</reference>
<accession>A0A832V4F4</accession>
<keyword evidence="2" id="KW-1185">Reference proteome</keyword>
<name>A0A832V4F4_9ARCH</name>
<evidence type="ECO:0000313" key="1">
    <source>
        <dbReference type="EMBL" id="HIJ99954.1"/>
    </source>
</evidence>
<evidence type="ECO:0000313" key="2">
    <source>
        <dbReference type="Proteomes" id="UP000646946"/>
    </source>
</evidence>
<dbReference type="EMBL" id="DVAB01000004">
    <property type="protein sequence ID" value="HIJ99954.1"/>
    <property type="molecule type" value="Genomic_DNA"/>
</dbReference>
<proteinExistence type="predicted"/>
<protein>
    <submittedName>
        <fullName evidence="1">Uncharacterized protein</fullName>
    </submittedName>
</protein>